<keyword evidence="2" id="KW-0472">Membrane</keyword>
<accession>A0ABP7QR28</accession>
<evidence type="ECO:0000256" key="1">
    <source>
        <dbReference type="SAM" id="MobiDB-lite"/>
    </source>
</evidence>
<keyword evidence="2" id="KW-0812">Transmembrane</keyword>
<protein>
    <submittedName>
        <fullName evidence="3">Uncharacterized protein</fullName>
    </submittedName>
</protein>
<feature type="compositionally biased region" description="Low complexity" evidence="1">
    <location>
        <begin position="75"/>
        <end position="99"/>
    </location>
</feature>
<gene>
    <name evidence="3" type="ORF">GCM10022247_00530</name>
</gene>
<evidence type="ECO:0000313" key="3">
    <source>
        <dbReference type="EMBL" id="GAA3986011.1"/>
    </source>
</evidence>
<dbReference type="RefSeq" id="WP_344870343.1">
    <property type="nucleotide sequence ID" value="NZ_BAABAL010000002.1"/>
</dbReference>
<keyword evidence="2" id="KW-1133">Transmembrane helix</keyword>
<comment type="caution">
    <text evidence="3">The sequence shown here is derived from an EMBL/GenBank/DDBJ whole genome shotgun (WGS) entry which is preliminary data.</text>
</comment>
<dbReference type="Proteomes" id="UP001501747">
    <property type="component" value="Unassembled WGS sequence"/>
</dbReference>
<name>A0ABP7QR28_9PSEU</name>
<proteinExistence type="predicted"/>
<feature type="transmembrane region" description="Helical" evidence="2">
    <location>
        <begin position="35"/>
        <end position="56"/>
    </location>
</feature>
<keyword evidence="4" id="KW-1185">Reference proteome</keyword>
<reference evidence="4" key="1">
    <citation type="journal article" date="2019" name="Int. J. Syst. Evol. Microbiol.">
        <title>The Global Catalogue of Microorganisms (GCM) 10K type strain sequencing project: providing services to taxonomists for standard genome sequencing and annotation.</title>
        <authorList>
            <consortium name="The Broad Institute Genomics Platform"/>
            <consortium name="The Broad Institute Genome Sequencing Center for Infectious Disease"/>
            <person name="Wu L."/>
            <person name="Ma J."/>
        </authorList>
    </citation>
    <scope>NUCLEOTIDE SEQUENCE [LARGE SCALE GENOMIC DNA]</scope>
    <source>
        <strain evidence="4">JCM 17342</strain>
    </source>
</reference>
<evidence type="ECO:0000313" key="4">
    <source>
        <dbReference type="Proteomes" id="UP001501747"/>
    </source>
</evidence>
<organism evidence="3 4">
    <name type="scientific">Allokutzneria multivorans</name>
    <dbReference type="NCBI Taxonomy" id="1142134"/>
    <lineage>
        <taxon>Bacteria</taxon>
        <taxon>Bacillati</taxon>
        <taxon>Actinomycetota</taxon>
        <taxon>Actinomycetes</taxon>
        <taxon>Pseudonocardiales</taxon>
        <taxon>Pseudonocardiaceae</taxon>
        <taxon>Allokutzneria</taxon>
    </lineage>
</organism>
<sequence length="99" mass="10909">MLRFGFALTLLGFGSMALSQYSDRQFAILMWAEPMQPALGIGVGVLGLVLLVLGFAQKSRKPAAPAQPSLRDYSPQQHQGQPYPQQPQGQPYPQNQQRP</sequence>
<evidence type="ECO:0000256" key="2">
    <source>
        <dbReference type="SAM" id="Phobius"/>
    </source>
</evidence>
<feature type="region of interest" description="Disordered" evidence="1">
    <location>
        <begin position="62"/>
        <end position="99"/>
    </location>
</feature>
<dbReference type="EMBL" id="BAABAL010000002">
    <property type="protein sequence ID" value="GAA3986011.1"/>
    <property type="molecule type" value="Genomic_DNA"/>
</dbReference>